<dbReference type="Gene3D" id="1.20.120.1630">
    <property type="match status" value="1"/>
</dbReference>
<dbReference type="PANTHER" id="PTHR12714:SF9">
    <property type="entry name" value="PROTEIN-S-ISOPRENYLCYSTEINE O-METHYLTRANSFERASE"/>
    <property type="match status" value="1"/>
</dbReference>
<keyword evidence="2 5" id="KW-0812">Transmembrane</keyword>
<dbReference type="eggNOG" id="COG2020">
    <property type="taxonomic scope" value="Bacteria"/>
</dbReference>
<feature type="transmembrane region" description="Helical" evidence="5">
    <location>
        <begin position="20"/>
        <end position="38"/>
    </location>
</feature>
<dbReference type="RefSeq" id="WP_006626493.1">
    <property type="nucleotide sequence ID" value="NZ_ADFR01000002.1"/>
</dbReference>
<keyword evidence="3 5" id="KW-1133">Transmembrane helix</keyword>
<dbReference type="AlphaFoldDB" id="D2MM72"/>
<dbReference type="OrthoDB" id="272002at2"/>
<evidence type="ECO:0000256" key="3">
    <source>
        <dbReference type="ARBA" id="ARBA00022989"/>
    </source>
</evidence>
<dbReference type="InterPro" id="IPR007318">
    <property type="entry name" value="Phopholipid_MeTrfase"/>
</dbReference>
<evidence type="ECO:0000256" key="5">
    <source>
        <dbReference type="SAM" id="Phobius"/>
    </source>
</evidence>
<keyword evidence="7" id="KW-1185">Reference proteome</keyword>
<reference evidence="7" key="1">
    <citation type="submission" date="2009-12" db="EMBL/GenBank/DDBJ databases">
        <title>Sequence of Clostridiales genomosp. BVAB3 str. UPII9-5.</title>
        <authorList>
            <person name="Madupu R."/>
            <person name="Durkin A.S."/>
            <person name="Torralba M."/>
            <person name="Methe B."/>
            <person name="Sutton G.G."/>
            <person name="Strausberg R.L."/>
            <person name="Nelson K.E."/>
        </authorList>
    </citation>
    <scope>NUCLEOTIDE SEQUENCE [LARGE SCALE GENOMIC DNA]</scope>
    <source>
        <strain evidence="7">W1219</strain>
    </source>
</reference>
<dbReference type="Pfam" id="PF04191">
    <property type="entry name" value="PEMT"/>
    <property type="match status" value="1"/>
</dbReference>
<sequence length="164" mass="19274">MREKKIQNKHLPIMGIGPLYVVVIIILTVVGIALSIMNRIPFIGIPKLEILFRILGIISILLGVILYLKAVFFDKIDTYVKKNQLIITGVYAYVRNPIYSAFMFVCTGILCIYANLILLFLPFVYWAFMTMLMKYTEEKWLYDLYGEEYIHYCQRVNRCIPWKK</sequence>
<evidence type="ECO:0000256" key="2">
    <source>
        <dbReference type="ARBA" id="ARBA00022692"/>
    </source>
</evidence>
<feature type="transmembrane region" description="Helical" evidence="5">
    <location>
        <begin position="50"/>
        <end position="68"/>
    </location>
</feature>
<name>D2MM72_9FIRM</name>
<evidence type="ECO:0000256" key="1">
    <source>
        <dbReference type="ARBA" id="ARBA00004127"/>
    </source>
</evidence>
<comment type="subcellular location">
    <subcellularLocation>
        <location evidence="1">Endomembrane system</location>
        <topology evidence="1">Multi-pass membrane protein</topology>
    </subcellularLocation>
</comment>
<accession>D2MM72</accession>
<evidence type="ECO:0008006" key="8">
    <source>
        <dbReference type="Google" id="ProtNLM"/>
    </source>
</evidence>
<evidence type="ECO:0000313" key="6">
    <source>
        <dbReference type="EMBL" id="EFC06148.1"/>
    </source>
</evidence>
<proteinExistence type="predicted"/>
<evidence type="ECO:0000313" key="7">
    <source>
        <dbReference type="Proteomes" id="UP000005017"/>
    </source>
</evidence>
<feature type="transmembrane region" description="Helical" evidence="5">
    <location>
        <begin position="101"/>
        <end position="128"/>
    </location>
</feature>
<dbReference type="Proteomes" id="UP000005017">
    <property type="component" value="Unassembled WGS sequence"/>
</dbReference>
<dbReference type="GO" id="GO:0012505">
    <property type="term" value="C:endomembrane system"/>
    <property type="evidence" value="ECO:0007669"/>
    <property type="project" value="UniProtKB-SubCell"/>
</dbReference>
<dbReference type="STRING" id="679192.HMPREF9013_0843"/>
<evidence type="ECO:0000256" key="4">
    <source>
        <dbReference type="ARBA" id="ARBA00023136"/>
    </source>
</evidence>
<dbReference type="PANTHER" id="PTHR12714">
    <property type="entry name" value="PROTEIN-S ISOPRENYLCYSTEINE O-METHYLTRANSFERASE"/>
    <property type="match status" value="1"/>
</dbReference>
<protein>
    <recommendedName>
        <fullName evidence="8">Isoprenylcysteine carboxyl methyltransferase family protein</fullName>
    </recommendedName>
</protein>
<gene>
    <name evidence="6" type="ORF">HMPREF9013_0843</name>
</gene>
<dbReference type="EMBL" id="ADFR01000002">
    <property type="protein sequence ID" value="EFC06148.1"/>
    <property type="molecule type" value="Genomic_DNA"/>
</dbReference>
<comment type="caution">
    <text evidence="6">The sequence shown here is derived from an EMBL/GenBank/DDBJ whole genome shotgun (WGS) entry which is preliminary data.</text>
</comment>
<organism evidence="6 7">
    <name type="scientific">Bulleidia extructa W1219</name>
    <dbReference type="NCBI Taxonomy" id="679192"/>
    <lineage>
        <taxon>Bacteria</taxon>
        <taxon>Bacillati</taxon>
        <taxon>Bacillota</taxon>
        <taxon>Erysipelotrichia</taxon>
        <taxon>Erysipelotrichales</taxon>
        <taxon>Erysipelotrichaceae</taxon>
        <taxon>Bulleidia</taxon>
    </lineage>
</organism>
<keyword evidence="4 5" id="KW-0472">Membrane</keyword>
<dbReference type="GO" id="GO:0016740">
    <property type="term" value="F:transferase activity"/>
    <property type="evidence" value="ECO:0007669"/>
    <property type="project" value="UniProtKB-ARBA"/>
</dbReference>